<dbReference type="Proteomes" id="UP000011058">
    <property type="component" value="Chromosome"/>
</dbReference>
<dbReference type="CDD" id="cd09008">
    <property type="entry name" value="MTAN"/>
    <property type="match status" value="1"/>
</dbReference>
<dbReference type="PATRIC" id="fig|1166018.3.peg.4450"/>
<evidence type="ECO:0000313" key="7">
    <source>
        <dbReference type="EMBL" id="CCH00692.1"/>
    </source>
</evidence>
<dbReference type="InterPro" id="IPR035994">
    <property type="entry name" value="Nucleoside_phosphorylase_sf"/>
</dbReference>
<keyword evidence="7" id="KW-0326">Glycosidase</keyword>
<dbReference type="PANTHER" id="PTHR46832">
    <property type="entry name" value="5'-METHYLTHIOADENOSINE/S-ADENOSYLHOMOCYSTEINE NUCLEOSIDASE"/>
    <property type="match status" value="1"/>
</dbReference>
<dbReference type="OrthoDB" id="9792278at2"/>
<dbReference type="NCBIfam" id="NF004079">
    <property type="entry name" value="PRK05584.1"/>
    <property type="match status" value="1"/>
</dbReference>
<dbReference type="GO" id="GO:0005829">
    <property type="term" value="C:cytosol"/>
    <property type="evidence" value="ECO:0007669"/>
    <property type="project" value="TreeGrafter"/>
</dbReference>
<feature type="domain" description="Nucleoside phosphorylase" evidence="6">
    <location>
        <begin position="15"/>
        <end position="255"/>
    </location>
</feature>
<dbReference type="KEGG" id="fae:FAES_2683"/>
<dbReference type="AlphaFoldDB" id="I0K989"/>
<accession>I0K989</accession>
<dbReference type="Gene3D" id="3.40.50.1580">
    <property type="entry name" value="Nucleoside phosphorylase domain"/>
    <property type="match status" value="1"/>
</dbReference>
<evidence type="ECO:0000313" key="8">
    <source>
        <dbReference type="Proteomes" id="UP000011058"/>
    </source>
</evidence>
<dbReference type="RefSeq" id="WP_015331791.1">
    <property type="nucleotide sequence ID" value="NC_020054.1"/>
</dbReference>
<dbReference type="EMBL" id="HE796683">
    <property type="protein sequence ID" value="CCH00692.1"/>
    <property type="molecule type" value="Genomic_DNA"/>
</dbReference>
<keyword evidence="8" id="KW-1185">Reference proteome</keyword>
<dbReference type="NCBIfam" id="TIGR01704">
    <property type="entry name" value="MTA_SAH-Nsdase"/>
    <property type="match status" value="1"/>
</dbReference>
<dbReference type="PANTHER" id="PTHR46832:SF1">
    <property type="entry name" value="5'-METHYLTHIOADENOSINE_S-ADENOSYLHOMOCYSTEINE NUCLEOSIDASE"/>
    <property type="match status" value="1"/>
</dbReference>
<evidence type="ECO:0000256" key="4">
    <source>
        <dbReference type="ARBA" id="ARBA00022801"/>
    </source>
</evidence>
<name>I0K989_9BACT</name>
<evidence type="ECO:0000259" key="6">
    <source>
        <dbReference type="Pfam" id="PF01048"/>
    </source>
</evidence>
<evidence type="ECO:0000256" key="5">
    <source>
        <dbReference type="ARBA" id="ARBA00023167"/>
    </source>
</evidence>
<dbReference type="GO" id="GO:0019509">
    <property type="term" value="P:L-methionine salvage from methylthioadenosine"/>
    <property type="evidence" value="ECO:0007669"/>
    <property type="project" value="UniProtKB-UniPathway"/>
</dbReference>
<dbReference type="GO" id="GO:0009164">
    <property type="term" value="P:nucleoside catabolic process"/>
    <property type="evidence" value="ECO:0007669"/>
    <property type="project" value="InterPro"/>
</dbReference>
<dbReference type="InterPro" id="IPR010049">
    <property type="entry name" value="MTA_SAH_Nsdase"/>
</dbReference>
<dbReference type="STRING" id="1166018.FAES_2683"/>
<dbReference type="HOGENOM" id="CLU_031248_2_0_10"/>
<comment type="pathway">
    <text evidence="1">Amino-acid biosynthesis; L-methionine biosynthesis via salvage pathway; S-methyl-5-thio-alpha-D-ribose 1-phosphate from S-methyl-5'-thioadenosine (hydrolase route): step 1/2.</text>
</comment>
<sequence>MQAQTLPQSSLQPYIALLGAFGEEVKLIEASLDGATAQTLNGHRFVTGQLGQQRVVVTLTGIGKTNAALTTALVMAHFQPRQVIFTGIAGGVRHDLQPGDIVIGGEVGYHDVRSVTLTMEPTRQSMHPVSFTLNPLYFPADPTLLSLAEQATQSLDLAMIPGSERPPKAIVGRILTGDEFIHSAPRAEAIRAEYEADAIEMEGAAVAQVCYQQGIPCLVIRSLSDRADSHAVIDLLAFLSTAASNSAKVVRAVVEAL</sequence>
<dbReference type="UniPathway" id="UPA00904">
    <property type="reaction ID" value="UER00871"/>
</dbReference>
<proteinExistence type="predicted"/>
<dbReference type="GO" id="GO:0008782">
    <property type="term" value="F:adenosylhomocysteine nucleosidase activity"/>
    <property type="evidence" value="ECO:0007669"/>
    <property type="project" value="UniProtKB-EC"/>
</dbReference>
<dbReference type="EC" id="3.2.2.9" evidence="2"/>
<organism evidence="7 8">
    <name type="scientific">Fibrella aestuarina BUZ 2</name>
    <dbReference type="NCBI Taxonomy" id="1166018"/>
    <lineage>
        <taxon>Bacteria</taxon>
        <taxon>Pseudomonadati</taxon>
        <taxon>Bacteroidota</taxon>
        <taxon>Cytophagia</taxon>
        <taxon>Cytophagales</taxon>
        <taxon>Spirosomataceae</taxon>
        <taxon>Fibrella</taxon>
    </lineage>
</organism>
<evidence type="ECO:0000256" key="3">
    <source>
        <dbReference type="ARBA" id="ARBA00022605"/>
    </source>
</evidence>
<dbReference type="GO" id="GO:0019284">
    <property type="term" value="P:L-methionine salvage from S-adenosylmethionine"/>
    <property type="evidence" value="ECO:0007669"/>
    <property type="project" value="TreeGrafter"/>
</dbReference>
<dbReference type="InterPro" id="IPR000845">
    <property type="entry name" value="Nucleoside_phosphorylase_d"/>
</dbReference>
<keyword evidence="4 7" id="KW-0378">Hydrolase</keyword>
<dbReference type="SUPFAM" id="SSF53167">
    <property type="entry name" value="Purine and uridine phosphorylases"/>
    <property type="match status" value="1"/>
</dbReference>
<dbReference type="GO" id="GO:0008930">
    <property type="term" value="F:methylthioadenosine nucleosidase activity"/>
    <property type="evidence" value="ECO:0007669"/>
    <property type="project" value="InterPro"/>
</dbReference>
<reference evidence="7 8" key="1">
    <citation type="journal article" date="2012" name="J. Bacteriol.">
        <title>Genome Sequence of Fibrella aestuarina BUZ 2T, a Filamentous Marine Bacterium.</title>
        <authorList>
            <person name="Filippini M."/>
            <person name="Qi W."/>
            <person name="Blom J."/>
            <person name="Goesmann A."/>
            <person name="Smits T.H."/>
            <person name="Bagheri H.C."/>
        </authorList>
    </citation>
    <scope>NUCLEOTIDE SEQUENCE [LARGE SCALE GENOMIC DNA]</scope>
    <source>
        <strain evidence="8">BUZ 2T</strain>
    </source>
</reference>
<dbReference type="Pfam" id="PF01048">
    <property type="entry name" value="PNP_UDP_1"/>
    <property type="match status" value="1"/>
</dbReference>
<evidence type="ECO:0000256" key="1">
    <source>
        <dbReference type="ARBA" id="ARBA00004945"/>
    </source>
</evidence>
<dbReference type="eggNOG" id="COG0775">
    <property type="taxonomic scope" value="Bacteria"/>
</dbReference>
<gene>
    <name evidence="7" type="primary">mtnN</name>
    <name evidence="7" type="ORF">FAES_2683</name>
</gene>
<evidence type="ECO:0000256" key="2">
    <source>
        <dbReference type="ARBA" id="ARBA00011974"/>
    </source>
</evidence>
<keyword evidence="5" id="KW-0486">Methionine biosynthesis</keyword>
<keyword evidence="3" id="KW-0028">Amino-acid biosynthesis</keyword>
<protein>
    <recommendedName>
        <fullName evidence="2">adenosylhomocysteine nucleosidase</fullName>
        <ecNumber evidence="2">3.2.2.9</ecNumber>
    </recommendedName>
</protein>